<evidence type="ECO:0000313" key="2">
    <source>
        <dbReference type="Proteomes" id="UP000039021"/>
    </source>
</evidence>
<proteinExistence type="predicted"/>
<protein>
    <submittedName>
        <fullName evidence="1">Uncharacterized protein</fullName>
    </submittedName>
</protein>
<dbReference type="AlphaFoldDB" id="A0A916PAN3"/>
<organism evidence="1 2">
    <name type="scientific">Mycobacterium tuberculosis</name>
    <dbReference type="NCBI Taxonomy" id="1773"/>
    <lineage>
        <taxon>Bacteria</taxon>
        <taxon>Bacillati</taxon>
        <taxon>Actinomycetota</taxon>
        <taxon>Actinomycetes</taxon>
        <taxon>Mycobacteriales</taxon>
        <taxon>Mycobacteriaceae</taxon>
        <taxon>Mycobacterium</taxon>
        <taxon>Mycobacterium tuberculosis complex</taxon>
    </lineage>
</organism>
<dbReference type="EMBL" id="CSBK01000385">
    <property type="protein sequence ID" value="COX33682.1"/>
    <property type="molecule type" value="Genomic_DNA"/>
</dbReference>
<accession>A0A916PAN3</accession>
<evidence type="ECO:0000313" key="1">
    <source>
        <dbReference type="EMBL" id="COX33682.1"/>
    </source>
</evidence>
<dbReference type="Proteomes" id="UP000039021">
    <property type="component" value="Unassembled WGS sequence"/>
</dbReference>
<name>A0A916PAN3_MYCTX</name>
<gene>
    <name evidence="1" type="ORF">ERS007739_01107</name>
</gene>
<sequence length="31" mass="3400">MLIVRSAENRSLRLASCCSVEVMNGGYGRRA</sequence>
<comment type="caution">
    <text evidence="1">The sequence shown here is derived from an EMBL/GenBank/DDBJ whole genome shotgun (WGS) entry which is preliminary data.</text>
</comment>
<reference evidence="2" key="1">
    <citation type="submission" date="2015-03" db="EMBL/GenBank/DDBJ databases">
        <authorList>
            <consortium name="Pathogen Informatics"/>
        </authorList>
    </citation>
    <scope>NUCLEOTIDE SEQUENCE [LARGE SCALE GENOMIC DNA]</scope>
    <source>
        <strain evidence="2">N09902308</strain>
    </source>
</reference>